<feature type="compositionally biased region" description="Basic and acidic residues" evidence="2">
    <location>
        <begin position="719"/>
        <end position="735"/>
    </location>
</feature>
<name>A0A7J6LVF7_PERCH</name>
<feature type="region of interest" description="Disordered" evidence="2">
    <location>
        <begin position="1"/>
        <end position="21"/>
    </location>
</feature>
<dbReference type="EMBL" id="JAAPAO010000324">
    <property type="protein sequence ID" value="KAF4663194.1"/>
    <property type="molecule type" value="Genomic_DNA"/>
</dbReference>
<evidence type="ECO:0000256" key="2">
    <source>
        <dbReference type="SAM" id="MobiDB-lite"/>
    </source>
</evidence>
<keyword evidence="4" id="KW-1185">Reference proteome</keyword>
<sequence length="1037" mass="113374">MAVQSLTPTDGGPPLPHDLIELDKPPLDGYGYYGEEELRYLAMVNDALITQYDDDEEDEEDYGTNNRSPRVQAAIELWQGENQLYGVGRIALDLAPRDLSALSNRALVRMEALVDCVSGWSGAILATCQLLVDVSSDRVPLENALQMRFKHHIFNDNKEQRKKKLTNRSGHHLDNSSSKSYIENEIMDEKQAASPKKLNDTLAVLKMNLRKSNEALLEELSDGPSSPGINAAAVGEEEELTSPQVLQRAVPIAAVIDGNSAAVDDVGDVGYDGKALLTSVGTSPIILPEEEEEKHPAASPTPPPTPSSNSTTRQDDSIISYRFIDDSMKGCTLNHHHHQLNHTSSSAVVALNDKESARLLPSRLDDNEQGGLSYYPRINNVGNGPGASSPVSHGHVGVSREEREQKEYVNMHLPYNIIPMSTTTTTRRRSISSTMMIDHGAAAVTNDDASDDNVPYADTETLLRALALMDEKVKYLTNRDTNVGVSSSSSPKVIAEITTVPRTAAITGSNTSSQHQAAAGGGDDASSDHCAVSDGIEVDGVEVMDIREEGDHDDVIARPEEQHIDESGGMSENPSNSGDESKVGMNDDIEKDDIGDDYGKEGVARIEVDDDENDGHTEKEEHSSTLRRIEELARRVVELETSTRSAAAATSTTTTAAAAAAPVVASQGYAGVNVATFSDDDDDAEEKSQTARNEGIYGEELEDNVMGHMKETRKRRSHSPIDQRKEENVDLHTEKASQAAPAAAGPAALASPQVPLMVDESISNPDSSLQEHISQGVIAAPSVESSSCSWLEEGPKMSSIRDTSLSPEIILEPAVRSPREITETRKYKAFEEAPLETVGRADDIVAIRHPTPVVDIEAIRQISRLNDRIAHLEVTAEEVVAKYKQAEARLLQNHHHLHQVNASRHVGDSQTFKFLPSESWIPFSDPPQPGRMGPSNTWHNKYKEVNGANISQCVEDRHHNSYEDEDEAGCYGKRKPPTSREVLCISEREYRHPHKPPASVRLEMKRALVRDAKRVAAILRGRDRLSLIDDDDEDDSD</sequence>
<feature type="compositionally biased region" description="Acidic residues" evidence="2">
    <location>
        <begin position="587"/>
        <end position="596"/>
    </location>
</feature>
<accession>A0A7J6LVF7</accession>
<keyword evidence="1" id="KW-0175">Coiled coil</keyword>
<gene>
    <name evidence="3" type="ORF">FOL47_005865</name>
</gene>
<feature type="compositionally biased region" description="Basic and acidic residues" evidence="2">
    <location>
        <begin position="597"/>
        <end position="607"/>
    </location>
</feature>
<feature type="region of interest" description="Disordered" evidence="2">
    <location>
        <begin position="505"/>
        <end position="531"/>
    </location>
</feature>
<proteinExistence type="predicted"/>
<feature type="compositionally biased region" description="Basic and acidic residues" evidence="2">
    <location>
        <begin position="614"/>
        <end position="626"/>
    </location>
</feature>
<feature type="region of interest" description="Disordered" evidence="2">
    <location>
        <begin position="159"/>
        <end position="182"/>
    </location>
</feature>
<feature type="compositionally biased region" description="Low complexity" evidence="2">
    <location>
        <begin position="736"/>
        <end position="747"/>
    </location>
</feature>
<organism evidence="3 4">
    <name type="scientific">Perkinsus chesapeaki</name>
    <name type="common">Clam parasite</name>
    <name type="synonym">Perkinsus andrewsi</name>
    <dbReference type="NCBI Taxonomy" id="330153"/>
    <lineage>
        <taxon>Eukaryota</taxon>
        <taxon>Sar</taxon>
        <taxon>Alveolata</taxon>
        <taxon>Perkinsozoa</taxon>
        <taxon>Perkinsea</taxon>
        <taxon>Perkinsida</taxon>
        <taxon>Perkinsidae</taxon>
        <taxon>Perkinsus</taxon>
    </lineage>
</organism>
<comment type="caution">
    <text evidence="3">The sequence shown here is derived from an EMBL/GenBank/DDBJ whole genome shotgun (WGS) entry which is preliminary data.</text>
</comment>
<dbReference type="OrthoDB" id="10340031at2759"/>
<protein>
    <submittedName>
        <fullName evidence="3">Uncharacterized protein</fullName>
    </submittedName>
</protein>
<feature type="compositionally biased region" description="Basic and acidic residues" evidence="2">
    <location>
        <begin position="548"/>
        <end position="566"/>
    </location>
</feature>
<evidence type="ECO:0000256" key="1">
    <source>
        <dbReference type="SAM" id="Coils"/>
    </source>
</evidence>
<reference evidence="3 4" key="1">
    <citation type="submission" date="2020-04" db="EMBL/GenBank/DDBJ databases">
        <title>Perkinsus chesapeaki whole genome sequence.</title>
        <authorList>
            <person name="Bogema D.R."/>
        </authorList>
    </citation>
    <scope>NUCLEOTIDE SEQUENCE [LARGE SCALE GENOMIC DNA]</scope>
    <source>
        <strain evidence="3">ATCC PRA-425</strain>
    </source>
</reference>
<evidence type="ECO:0000313" key="4">
    <source>
        <dbReference type="Proteomes" id="UP000591131"/>
    </source>
</evidence>
<evidence type="ECO:0000313" key="3">
    <source>
        <dbReference type="EMBL" id="KAF4663194.1"/>
    </source>
</evidence>
<feature type="compositionally biased region" description="Basic residues" evidence="2">
    <location>
        <begin position="160"/>
        <end position="170"/>
    </location>
</feature>
<feature type="region of interest" description="Disordered" evidence="2">
    <location>
        <begin position="290"/>
        <end position="315"/>
    </location>
</feature>
<feature type="region of interest" description="Disordered" evidence="2">
    <location>
        <begin position="676"/>
        <end position="747"/>
    </location>
</feature>
<dbReference type="AlphaFoldDB" id="A0A7J6LVF7"/>
<dbReference type="Proteomes" id="UP000591131">
    <property type="component" value="Unassembled WGS sequence"/>
</dbReference>
<feature type="coiled-coil region" evidence="1">
    <location>
        <begin position="862"/>
        <end position="889"/>
    </location>
</feature>
<feature type="region of interest" description="Disordered" evidence="2">
    <location>
        <begin position="548"/>
        <end position="626"/>
    </location>
</feature>